<feature type="region of interest" description="Disordered" evidence="1">
    <location>
        <begin position="113"/>
        <end position="319"/>
    </location>
</feature>
<gene>
    <name evidence="3" type="ORF">PVMG_05960</name>
</gene>
<feature type="compositionally biased region" description="Basic and acidic residues" evidence="1">
    <location>
        <begin position="166"/>
        <end position="183"/>
    </location>
</feature>
<dbReference type="Proteomes" id="UP000053776">
    <property type="component" value="Unassembled WGS sequence"/>
</dbReference>
<accession>A0A0J9TJ60</accession>
<organism evidence="3 4">
    <name type="scientific">Plasmodium vivax Mauritania I</name>
    <dbReference type="NCBI Taxonomy" id="1035515"/>
    <lineage>
        <taxon>Eukaryota</taxon>
        <taxon>Sar</taxon>
        <taxon>Alveolata</taxon>
        <taxon>Apicomplexa</taxon>
        <taxon>Aconoidasida</taxon>
        <taxon>Haemosporida</taxon>
        <taxon>Plasmodiidae</taxon>
        <taxon>Plasmodium</taxon>
        <taxon>Plasmodium (Plasmodium)</taxon>
    </lineage>
</organism>
<name>A0A0J9TJ60_PLAVI</name>
<protein>
    <recommendedName>
        <fullName evidence="5">Variable surface protein Vir18</fullName>
    </recommendedName>
</protein>
<feature type="compositionally biased region" description="Polar residues" evidence="1">
    <location>
        <begin position="227"/>
        <end position="247"/>
    </location>
</feature>
<reference evidence="3 4" key="1">
    <citation type="submission" date="2011-08" db="EMBL/GenBank/DDBJ databases">
        <title>The Genome Sequence of Plasmodium vivax Mauritania I.</title>
        <authorList>
            <consortium name="The Broad Institute Genome Sequencing Platform"/>
            <consortium name="The Broad Institute Genome Sequencing Center for Infectious Disease"/>
            <person name="Neafsey D."/>
            <person name="Carlton J."/>
            <person name="Barnwell J."/>
            <person name="Collins W."/>
            <person name="Escalante A."/>
            <person name="Mullikin J."/>
            <person name="Saul A."/>
            <person name="Guigo R."/>
            <person name="Camara F."/>
            <person name="Young S.K."/>
            <person name="Zeng Q."/>
            <person name="Gargeya S."/>
            <person name="Fitzgerald M."/>
            <person name="Haas B."/>
            <person name="Abouelleil A."/>
            <person name="Alvarado L."/>
            <person name="Arachchi H.M."/>
            <person name="Berlin A."/>
            <person name="Brown A."/>
            <person name="Chapman S.B."/>
            <person name="Chen Z."/>
            <person name="Dunbar C."/>
            <person name="Freedman E."/>
            <person name="Gearin G."/>
            <person name="Gellesch M."/>
            <person name="Goldberg J."/>
            <person name="Griggs A."/>
            <person name="Gujja S."/>
            <person name="Heiman D."/>
            <person name="Howarth C."/>
            <person name="Larson L."/>
            <person name="Lui A."/>
            <person name="MacDonald P.J.P."/>
            <person name="Montmayeur A."/>
            <person name="Murphy C."/>
            <person name="Neiman D."/>
            <person name="Pearson M."/>
            <person name="Priest M."/>
            <person name="Roberts A."/>
            <person name="Saif S."/>
            <person name="Shea T."/>
            <person name="Shenoy N."/>
            <person name="Sisk P."/>
            <person name="Stolte C."/>
            <person name="Sykes S."/>
            <person name="Wortman J."/>
            <person name="Nusbaum C."/>
            <person name="Birren B."/>
        </authorList>
    </citation>
    <scope>NUCLEOTIDE SEQUENCE [LARGE SCALE GENOMIC DNA]</scope>
    <source>
        <strain evidence="3 4">Mauritania I</strain>
    </source>
</reference>
<feature type="compositionally biased region" description="Polar residues" evidence="1">
    <location>
        <begin position="268"/>
        <end position="287"/>
    </location>
</feature>
<sequence>MATQRSRLSGSTNDYFKNFLYRRCITNYSNIKNEVIQQITDLSRKRNTNRNYYNEHSKIRNYIIEKNNELNSCYGDNLLRTKLMEDYEITSFLEKCPSKSNCPVNRVSPVKKVDVPKPATEDPCKKGGKSCNKELPGKKVEPGPNQGQRDAEVSNTKNSKLQVSVDPDRNHAEADGLKQEDATHAQPEIKPFSKPVVRDSEASKPSDNHNSDPLGHAELPKDPISDLTHSAPTQLDGQLISSPTQHSPEQEPVSIDKLQEMTSDKNPDQNSPLSANTSDEQDNSANPLGSKDSNDDDTTTETSDSPVLSNTISGDSNSINQVTSDVTLHTVCTGGRCPNGAGDRDEGAVDASVSGKAPGLAITHIEDAGNQVHDSSTTCIGSTCRETGNNELTNDGGDISGILNKISNLILNNQDNMIKASIPMGTVLLLSLLFKYTPLWTILTKRKRKKQSHMNEKLQRVLQQPSIGSEERSIPFSYSAFEYSS</sequence>
<evidence type="ECO:0000313" key="4">
    <source>
        <dbReference type="Proteomes" id="UP000053776"/>
    </source>
</evidence>
<keyword evidence="2" id="KW-0812">Transmembrane</keyword>
<proteinExistence type="predicted"/>
<feature type="compositionally biased region" description="Polar residues" evidence="1">
    <location>
        <begin position="306"/>
        <end position="319"/>
    </location>
</feature>
<feature type="compositionally biased region" description="Basic and acidic residues" evidence="1">
    <location>
        <begin position="113"/>
        <end position="141"/>
    </location>
</feature>
<dbReference type="EMBL" id="KQ235001">
    <property type="protein sequence ID" value="KMZ95131.1"/>
    <property type="molecule type" value="Genomic_DNA"/>
</dbReference>
<feature type="compositionally biased region" description="Polar residues" evidence="1">
    <location>
        <begin position="145"/>
        <end position="162"/>
    </location>
</feature>
<feature type="compositionally biased region" description="Basic and acidic residues" evidence="1">
    <location>
        <begin position="196"/>
        <end position="210"/>
    </location>
</feature>
<dbReference type="OrthoDB" id="388741at2759"/>
<evidence type="ECO:0008006" key="5">
    <source>
        <dbReference type="Google" id="ProtNLM"/>
    </source>
</evidence>
<keyword evidence="2" id="KW-0472">Membrane</keyword>
<feature type="compositionally biased region" description="Basic and acidic residues" evidence="1">
    <location>
        <begin position="257"/>
        <end position="267"/>
    </location>
</feature>
<dbReference type="AlphaFoldDB" id="A0A0J9TJ60"/>
<evidence type="ECO:0000256" key="1">
    <source>
        <dbReference type="SAM" id="MobiDB-lite"/>
    </source>
</evidence>
<evidence type="ECO:0000256" key="2">
    <source>
        <dbReference type="SAM" id="Phobius"/>
    </source>
</evidence>
<evidence type="ECO:0000313" key="3">
    <source>
        <dbReference type="EMBL" id="KMZ95131.1"/>
    </source>
</evidence>
<keyword evidence="2" id="KW-1133">Transmembrane helix</keyword>
<feature type="transmembrane region" description="Helical" evidence="2">
    <location>
        <begin position="422"/>
        <end position="443"/>
    </location>
</feature>